<evidence type="ECO:0000313" key="2">
    <source>
        <dbReference type="Proteomes" id="UP000254879"/>
    </source>
</evidence>
<dbReference type="EMBL" id="UGPG01000001">
    <property type="protein sequence ID" value="STY45315.1"/>
    <property type="molecule type" value="Genomic_DNA"/>
</dbReference>
<evidence type="ECO:0008006" key="3">
    <source>
        <dbReference type="Google" id="ProtNLM"/>
    </source>
</evidence>
<dbReference type="RefSeq" id="WP_003757897.1">
    <property type="nucleotide sequence ID" value="NZ_CABKNG010000002.1"/>
</dbReference>
<accession>A0A378MNK2</accession>
<reference evidence="1 2" key="1">
    <citation type="submission" date="2018-06" db="EMBL/GenBank/DDBJ databases">
        <authorList>
            <consortium name="Pathogen Informatics"/>
            <person name="Doyle S."/>
        </authorList>
    </citation>
    <scope>NUCLEOTIDE SEQUENCE [LARGE SCALE GENOMIC DNA]</scope>
    <source>
        <strain evidence="2">NCTC 10815</strain>
    </source>
</reference>
<evidence type="ECO:0000313" key="1">
    <source>
        <dbReference type="EMBL" id="STY45315.1"/>
    </source>
</evidence>
<dbReference type="Proteomes" id="UP000254879">
    <property type="component" value="Unassembled WGS sequence"/>
</dbReference>
<gene>
    <name evidence="1" type="ORF">NCTC10815_02690</name>
</gene>
<dbReference type="AlphaFoldDB" id="A0A378MNK2"/>
<name>A0A378MNK2_LISGR</name>
<protein>
    <recommendedName>
        <fullName evidence="3">DUF4064 domain-containing protein</fullName>
    </recommendedName>
</protein>
<organism evidence="1 2">
    <name type="scientific">Listeria grayi</name>
    <name type="common">Listeria murrayi</name>
    <dbReference type="NCBI Taxonomy" id="1641"/>
    <lineage>
        <taxon>Bacteria</taxon>
        <taxon>Bacillati</taxon>
        <taxon>Bacillota</taxon>
        <taxon>Bacilli</taxon>
        <taxon>Bacillales</taxon>
        <taxon>Listeriaceae</taxon>
        <taxon>Listeria</taxon>
    </lineage>
</organism>
<dbReference type="OrthoDB" id="2365977at2"/>
<dbReference type="PROSITE" id="PS51257">
    <property type="entry name" value="PROKAR_LIPOPROTEIN"/>
    <property type="match status" value="1"/>
</dbReference>
<proteinExistence type="predicted"/>
<sequence>MNRRTEYILALIGAIVNTIVIGCVGMLVMIGFIASFFPEDFSAGDVLFGVIGLGIYFLFFLLLMGASVVLGFISANKLKYNAPEAKNWGVVLIVLGGLQIASIHGILYLISGIMTVVKRENSYN</sequence>